<name>A0A9W4WT13_9GLOM</name>
<dbReference type="SUPFAM" id="SSF47095">
    <property type="entry name" value="HMG-box"/>
    <property type="match status" value="1"/>
</dbReference>
<organism evidence="3 4">
    <name type="scientific">Funneliformis geosporum</name>
    <dbReference type="NCBI Taxonomy" id="1117311"/>
    <lineage>
        <taxon>Eukaryota</taxon>
        <taxon>Fungi</taxon>
        <taxon>Fungi incertae sedis</taxon>
        <taxon>Mucoromycota</taxon>
        <taxon>Glomeromycotina</taxon>
        <taxon>Glomeromycetes</taxon>
        <taxon>Glomerales</taxon>
        <taxon>Glomeraceae</taxon>
        <taxon>Funneliformis</taxon>
    </lineage>
</organism>
<dbReference type="AlphaFoldDB" id="A0A9W4WT13"/>
<keyword evidence="4" id="KW-1185">Reference proteome</keyword>
<dbReference type="Proteomes" id="UP001153678">
    <property type="component" value="Unassembled WGS sequence"/>
</dbReference>
<dbReference type="EMBL" id="CAMKVN010001519">
    <property type="protein sequence ID" value="CAI2176554.1"/>
    <property type="molecule type" value="Genomic_DNA"/>
</dbReference>
<dbReference type="InterPro" id="IPR036910">
    <property type="entry name" value="HMG_box_dom_sf"/>
</dbReference>
<sequence>MSLPYNKNGNVIFLVRKEGVKNNDYDERIIREFILQETTPEEREEMQNLTFLTISELIKPKIRHDKDKRPPRIQNAFVIFRKDYQAWIASEFPYLTSEFRDISIKSSALWHEASEDKKNCFNKISKLAKRFHEKIWSGNLYKLRSPNTTSNVSASRGCTFDNSLPPIFESSYHPMNEQENQVNARINNLKVYRKTLEINPSLEFFNKYCKDVLNSLDKNICL</sequence>
<dbReference type="Pfam" id="PF00505">
    <property type="entry name" value="HMG_box"/>
    <property type="match status" value="1"/>
</dbReference>
<accession>A0A9W4WT13</accession>
<dbReference type="GO" id="GO:0005634">
    <property type="term" value="C:nucleus"/>
    <property type="evidence" value="ECO:0007669"/>
    <property type="project" value="UniProtKB-UniRule"/>
</dbReference>
<evidence type="ECO:0000313" key="3">
    <source>
        <dbReference type="EMBL" id="CAI2176554.1"/>
    </source>
</evidence>
<proteinExistence type="predicted"/>
<dbReference type="OrthoDB" id="2444098at2759"/>
<gene>
    <name evidence="3" type="ORF">FWILDA_LOCUS7640</name>
</gene>
<reference evidence="3" key="1">
    <citation type="submission" date="2022-08" db="EMBL/GenBank/DDBJ databases">
        <authorList>
            <person name="Kallberg Y."/>
            <person name="Tangrot J."/>
            <person name="Rosling A."/>
        </authorList>
    </citation>
    <scope>NUCLEOTIDE SEQUENCE</scope>
    <source>
        <strain evidence="3">Wild A</strain>
    </source>
</reference>
<keyword evidence="1" id="KW-0539">Nucleus</keyword>
<keyword evidence="1" id="KW-0238">DNA-binding</keyword>
<dbReference type="InterPro" id="IPR009071">
    <property type="entry name" value="HMG_box_dom"/>
</dbReference>
<evidence type="ECO:0000259" key="2">
    <source>
        <dbReference type="PROSITE" id="PS50118"/>
    </source>
</evidence>
<dbReference type="GO" id="GO:0003677">
    <property type="term" value="F:DNA binding"/>
    <property type="evidence" value="ECO:0007669"/>
    <property type="project" value="UniProtKB-UniRule"/>
</dbReference>
<dbReference type="Gene3D" id="1.10.30.10">
    <property type="entry name" value="High mobility group box domain"/>
    <property type="match status" value="1"/>
</dbReference>
<protein>
    <submittedName>
        <fullName evidence="3">8012_t:CDS:1</fullName>
    </submittedName>
</protein>
<feature type="domain" description="HMG box" evidence="2">
    <location>
        <begin position="70"/>
        <end position="142"/>
    </location>
</feature>
<evidence type="ECO:0000256" key="1">
    <source>
        <dbReference type="PROSITE-ProRule" id="PRU00267"/>
    </source>
</evidence>
<evidence type="ECO:0000313" key="4">
    <source>
        <dbReference type="Proteomes" id="UP001153678"/>
    </source>
</evidence>
<dbReference type="PROSITE" id="PS50118">
    <property type="entry name" value="HMG_BOX_2"/>
    <property type="match status" value="1"/>
</dbReference>
<feature type="DNA-binding region" description="HMG box" evidence="1">
    <location>
        <begin position="70"/>
        <end position="142"/>
    </location>
</feature>
<comment type="caution">
    <text evidence="3">The sequence shown here is derived from an EMBL/GenBank/DDBJ whole genome shotgun (WGS) entry which is preliminary data.</text>
</comment>